<dbReference type="EMBL" id="CP089977">
    <property type="protein sequence ID" value="UXZ04156.1"/>
    <property type="molecule type" value="Genomic_DNA"/>
</dbReference>
<gene>
    <name evidence="5" type="ORF">LU297_05935</name>
</gene>
<sequence>MNKFYPIIALALFSTGALANVDGVYVQGSVGLSKLSTKHDGEKLTDDKALIRASVGKQVGNMRYALDYSDFGKVESVQTEVFEADEGYHNGPYIETETMLDNIKVRSFGVSAIYDFPLHSAVNAYAGLRVGANKIDAKQQSRTKTVYDNKELGTTEVASQHQQAKTKIGVGVLAGVQYQLTSNVALDAGVEYNQLGKSDQIKAHQYGITAGLRYNF</sequence>
<feature type="chain" id="PRO_5045700881" evidence="3">
    <location>
        <begin position="20"/>
        <end position="216"/>
    </location>
</feature>
<evidence type="ECO:0000259" key="4">
    <source>
        <dbReference type="Pfam" id="PF02462"/>
    </source>
</evidence>
<dbReference type="InterPro" id="IPR003394">
    <property type="entry name" value="Porin_opacity"/>
</dbReference>
<name>A0ABY6F242_9GAMM</name>
<evidence type="ECO:0000256" key="3">
    <source>
        <dbReference type="SAM" id="SignalP"/>
    </source>
</evidence>
<evidence type="ECO:0000256" key="2">
    <source>
        <dbReference type="ARBA" id="ARBA00022729"/>
    </source>
</evidence>
<dbReference type="InterPro" id="IPR011250">
    <property type="entry name" value="OMP/PagP_B-barrel"/>
</dbReference>
<dbReference type="NCBIfam" id="TIGR01414">
    <property type="entry name" value="autotrans_barl"/>
    <property type="match status" value="1"/>
</dbReference>
<feature type="signal peptide" evidence="3">
    <location>
        <begin position="1"/>
        <end position="19"/>
    </location>
</feature>
<accession>A0ABY6F242</accession>
<reference evidence="5" key="1">
    <citation type="submission" date="2021-12" db="EMBL/GenBank/DDBJ databases">
        <title>taxonomy of Moraxella sp. ZY201224.</title>
        <authorList>
            <person name="Li F."/>
        </authorList>
    </citation>
    <scope>NUCLEOTIDE SEQUENCE</scope>
    <source>
        <strain evidence="5">ZY201224</strain>
    </source>
</reference>
<organism evidence="5 6">
    <name type="scientific">Moraxella nasicaprae</name>
    <dbReference type="NCBI Taxonomy" id="2904122"/>
    <lineage>
        <taxon>Bacteria</taxon>
        <taxon>Pseudomonadati</taxon>
        <taxon>Pseudomonadota</taxon>
        <taxon>Gammaproteobacteria</taxon>
        <taxon>Moraxellales</taxon>
        <taxon>Moraxellaceae</taxon>
        <taxon>Moraxella</taxon>
    </lineage>
</organism>
<evidence type="ECO:0000313" key="6">
    <source>
        <dbReference type="Proteomes" id="UP001063782"/>
    </source>
</evidence>
<dbReference type="Gene3D" id="2.40.160.20">
    <property type="match status" value="1"/>
</dbReference>
<comment type="similarity">
    <text evidence="1">Belongs to the opacity porin family.</text>
</comment>
<evidence type="ECO:0000313" key="5">
    <source>
        <dbReference type="EMBL" id="UXZ04156.1"/>
    </source>
</evidence>
<dbReference type="Proteomes" id="UP001063782">
    <property type="component" value="Chromosome"/>
</dbReference>
<protein>
    <submittedName>
        <fullName evidence="5">Opacity family porin</fullName>
    </submittedName>
</protein>
<proteinExistence type="inferred from homology"/>
<dbReference type="Pfam" id="PF02462">
    <property type="entry name" value="Opacity"/>
    <property type="match status" value="1"/>
</dbReference>
<evidence type="ECO:0000256" key="1">
    <source>
        <dbReference type="ARBA" id="ARBA00009830"/>
    </source>
</evidence>
<dbReference type="InterPro" id="IPR006315">
    <property type="entry name" value="OM_autotransptr_brl_dom"/>
</dbReference>
<dbReference type="RefSeq" id="WP_263075638.1">
    <property type="nucleotide sequence ID" value="NZ_CP089977.1"/>
</dbReference>
<keyword evidence="6" id="KW-1185">Reference proteome</keyword>
<dbReference type="SUPFAM" id="SSF56925">
    <property type="entry name" value="OMPA-like"/>
    <property type="match status" value="1"/>
</dbReference>
<keyword evidence="2 3" id="KW-0732">Signal</keyword>
<feature type="domain" description="Porin opacity type" evidence="4">
    <location>
        <begin position="55"/>
        <end position="216"/>
    </location>
</feature>